<dbReference type="EMBL" id="CP014989">
    <property type="protein sequence ID" value="ANS79362.1"/>
    <property type="molecule type" value="Genomic_DNA"/>
</dbReference>
<feature type="domain" description="HTH arsR-type" evidence="4">
    <location>
        <begin position="30"/>
        <end position="125"/>
    </location>
</feature>
<organism evidence="5 6">
    <name type="scientific">Serinicoccus hydrothermalis</name>
    <dbReference type="NCBI Taxonomy" id="1758689"/>
    <lineage>
        <taxon>Bacteria</taxon>
        <taxon>Bacillati</taxon>
        <taxon>Actinomycetota</taxon>
        <taxon>Actinomycetes</taxon>
        <taxon>Micrococcales</taxon>
        <taxon>Ornithinimicrobiaceae</taxon>
        <taxon>Serinicoccus</taxon>
    </lineage>
</organism>
<evidence type="ECO:0000313" key="6">
    <source>
        <dbReference type="Proteomes" id="UP000092482"/>
    </source>
</evidence>
<dbReference type="OrthoDB" id="9810923at2"/>
<dbReference type="InterPro" id="IPR001845">
    <property type="entry name" value="HTH_ArsR_DNA-bd_dom"/>
</dbReference>
<dbReference type="GO" id="GO:0003700">
    <property type="term" value="F:DNA-binding transcription factor activity"/>
    <property type="evidence" value="ECO:0007669"/>
    <property type="project" value="InterPro"/>
</dbReference>
<dbReference type="InterPro" id="IPR011991">
    <property type="entry name" value="ArsR-like_HTH"/>
</dbReference>
<dbReference type="GO" id="GO:0003677">
    <property type="term" value="F:DNA binding"/>
    <property type="evidence" value="ECO:0007669"/>
    <property type="project" value="UniProtKB-KW"/>
</dbReference>
<evidence type="ECO:0000259" key="4">
    <source>
        <dbReference type="PROSITE" id="PS50987"/>
    </source>
</evidence>
<evidence type="ECO:0000256" key="2">
    <source>
        <dbReference type="ARBA" id="ARBA00023125"/>
    </source>
</evidence>
<dbReference type="AlphaFoldDB" id="A0A1B1ND51"/>
<name>A0A1B1ND51_9MICO</name>
<dbReference type="CDD" id="cd00090">
    <property type="entry name" value="HTH_ARSR"/>
    <property type="match status" value="1"/>
</dbReference>
<accession>A0A1B1ND51</accession>
<dbReference type="PROSITE" id="PS50987">
    <property type="entry name" value="HTH_ARSR_2"/>
    <property type="match status" value="1"/>
</dbReference>
<protein>
    <submittedName>
        <fullName evidence="5">Regulatory protein, ArsR</fullName>
    </submittedName>
</protein>
<keyword evidence="3" id="KW-0804">Transcription</keyword>
<dbReference type="InterPro" id="IPR036390">
    <property type="entry name" value="WH_DNA-bd_sf"/>
</dbReference>
<dbReference type="InterPro" id="IPR036388">
    <property type="entry name" value="WH-like_DNA-bd_sf"/>
</dbReference>
<proteinExistence type="predicted"/>
<dbReference type="Proteomes" id="UP000092482">
    <property type="component" value="Chromosome"/>
</dbReference>
<keyword evidence="6" id="KW-1185">Reference proteome</keyword>
<dbReference type="RefSeq" id="WP_066639529.1">
    <property type="nucleotide sequence ID" value="NZ_CP014989.1"/>
</dbReference>
<evidence type="ECO:0000256" key="3">
    <source>
        <dbReference type="ARBA" id="ARBA00023163"/>
    </source>
</evidence>
<dbReference type="STRING" id="1758689.SGUI_1966"/>
<evidence type="ECO:0000313" key="5">
    <source>
        <dbReference type="EMBL" id="ANS79362.1"/>
    </source>
</evidence>
<dbReference type="Gene3D" id="1.10.10.10">
    <property type="entry name" value="Winged helix-like DNA-binding domain superfamily/Winged helix DNA-binding domain"/>
    <property type="match status" value="1"/>
</dbReference>
<dbReference type="KEGG" id="serj:SGUI_1966"/>
<keyword evidence="1" id="KW-0805">Transcription regulation</keyword>
<dbReference type="Pfam" id="PF01022">
    <property type="entry name" value="HTH_5"/>
    <property type="match status" value="1"/>
</dbReference>
<evidence type="ECO:0000256" key="1">
    <source>
        <dbReference type="ARBA" id="ARBA00023015"/>
    </source>
</evidence>
<dbReference type="InterPro" id="IPR051011">
    <property type="entry name" value="Metal_resp_trans_reg"/>
</dbReference>
<dbReference type="NCBIfam" id="NF033788">
    <property type="entry name" value="HTH_metalloreg"/>
    <property type="match status" value="1"/>
</dbReference>
<dbReference type="PANTHER" id="PTHR43132:SF6">
    <property type="entry name" value="HTH-TYPE TRANSCRIPTIONAL REPRESSOR CZRA"/>
    <property type="match status" value="1"/>
</dbReference>
<dbReference type="PANTHER" id="PTHR43132">
    <property type="entry name" value="ARSENICAL RESISTANCE OPERON REPRESSOR ARSR-RELATED"/>
    <property type="match status" value="1"/>
</dbReference>
<dbReference type="SMART" id="SM00418">
    <property type="entry name" value="HTH_ARSR"/>
    <property type="match status" value="1"/>
</dbReference>
<keyword evidence="2" id="KW-0238">DNA-binding</keyword>
<gene>
    <name evidence="5" type="ORF">SGUI_1966</name>
</gene>
<dbReference type="PRINTS" id="PR00778">
    <property type="entry name" value="HTHARSR"/>
</dbReference>
<dbReference type="SUPFAM" id="SSF46785">
    <property type="entry name" value="Winged helix' DNA-binding domain"/>
    <property type="match status" value="1"/>
</dbReference>
<sequence length="139" mass="14893">MFVTEVVGLDGCTVACVHPEKVAMVWANSPDPEQLGQVAAMFKLLGDPTRARLLYAVLEAGELCVCDLSAATGIAEATVSQALRLLRASGVVTGRRQGRNVFYRLSDAHVRMLLDLSREHVDHDPPAVTSAAQHGKVLS</sequence>
<reference evidence="5 6" key="1">
    <citation type="submission" date="2016-03" db="EMBL/GenBank/DDBJ databases">
        <title>Shallow-sea hydrothermal system.</title>
        <authorList>
            <person name="Tang K."/>
        </authorList>
    </citation>
    <scope>NUCLEOTIDE SEQUENCE [LARGE SCALE GENOMIC DNA]</scope>
    <source>
        <strain evidence="5 6">JLT9</strain>
    </source>
</reference>